<evidence type="ECO:0000259" key="2">
    <source>
        <dbReference type="PROSITE" id="PS50911"/>
    </source>
</evidence>
<feature type="signal peptide" evidence="1">
    <location>
        <begin position="1"/>
        <end position="20"/>
    </location>
</feature>
<name>A0A2W5NSU3_9SPHN</name>
<proteinExistence type="predicted"/>
<evidence type="ECO:0000256" key="1">
    <source>
        <dbReference type="SAM" id="SignalP"/>
    </source>
</evidence>
<feature type="domain" description="Peptidase C51" evidence="2">
    <location>
        <begin position="5"/>
        <end position="126"/>
    </location>
</feature>
<gene>
    <name evidence="3" type="ORF">DI555_04585</name>
</gene>
<dbReference type="PROSITE" id="PS50911">
    <property type="entry name" value="CHAP"/>
    <property type="match status" value="1"/>
</dbReference>
<dbReference type="InterPro" id="IPR038765">
    <property type="entry name" value="Papain-like_cys_pep_sf"/>
</dbReference>
<reference evidence="3 4" key="1">
    <citation type="submission" date="2017-08" db="EMBL/GenBank/DDBJ databases">
        <title>Infants hospitalized years apart are colonized by the same room-sourced microbial strains.</title>
        <authorList>
            <person name="Brooks B."/>
            <person name="Olm M.R."/>
            <person name="Firek B.A."/>
            <person name="Baker R."/>
            <person name="Thomas B.C."/>
            <person name="Morowitz M.J."/>
            <person name="Banfield J.F."/>
        </authorList>
    </citation>
    <scope>NUCLEOTIDE SEQUENCE [LARGE SCALE GENOMIC DNA]</scope>
    <source>
        <strain evidence="3">S2_005_002_R2_33</strain>
    </source>
</reference>
<accession>A0A2W5NSU3</accession>
<evidence type="ECO:0000313" key="3">
    <source>
        <dbReference type="EMBL" id="PZQ56631.1"/>
    </source>
</evidence>
<dbReference type="Gene3D" id="3.90.1720.10">
    <property type="entry name" value="endopeptidase domain like (from Nostoc punctiforme)"/>
    <property type="match status" value="1"/>
</dbReference>
<dbReference type="InterPro" id="IPR007921">
    <property type="entry name" value="CHAP_dom"/>
</dbReference>
<dbReference type="Proteomes" id="UP000249082">
    <property type="component" value="Unassembled WGS sequence"/>
</dbReference>
<evidence type="ECO:0000313" key="4">
    <source>
        <dbReference type="Proteomes" id="UP000249082"/>
    </source>
</evidence>
<dbReference type="EMBL" id="QFPX01000003">
    <property type="protein sequence ID" value="PZQ56631.1"/>
    <property type="molecule type" value="Genomic_DNA"/>
</dbReference>
<feature type="chain" id="PRO_5016073048" evidence="1">
    <location>
        <begin position="21"/>
        <end position="174"/>
    </location>
</feature>
<dbReference type="Pfam" id="PF05257">
    <property type="entry name" value="CHAP"/>
    <property type="match status" value="1"/>
</dbReference>
<organism evidence="3 4">
    <name type="scientific">Novosphingobium pentaromativorans</name>
    <dbReference type="NCBI Taxonomy" id="205844"/>
    <lineage>
        <taxon>Bacteria</taxon>
        <taxon>Pseudomonadati</taxon>
        <taxon>Pseudomonadota</taxon>
        <taxon>Alphaproteobacteria</taxon>
        <taxon>Sphingomonadales</taxon>
        <taxon>Sphingomonadaceae</taxon>
        <taxon>Novosphingobium</taxon>
    </lineage>
</organism>
<dbReference type="AlphaFoldDB" id="A0A2W5NSU3"/>
<sequence>MNKVSLVAAALLSLALQAFAAPAMAQHLQCVPYARAQSGIGIHGNAATWWEQAKGTYKRGHMPAAGSVLVFKSTSAMPYGHVATIREVVDARHVLLDHANWSGPGLIERSALAEDVSEAGDWSNVRVWYGPSHALGSRENPTFGFIYGENQPAIDLSPAQLANAADDESAKSAG</sequence>
<keyword evidence="1" id="KW-0732">Signal</keyword>
<dbReference type="SUPFAM" id="SSF54001">
    <property type="entry name" value="Cysteine proteinases"/>
    <property type="match status" value="1"/>
</dbReference>
<protein>
    <submittedName>
        <fullName evidence="3">CHAP domain-containing protein</fullName>
    </submittedName>
</protein>
<comment type="caution">
    <text evidence="3">The sequence shown here is derived from an EMBL/GenBank/DDBJ whole genome shotgun (WGS) entry which is preliminary data.</text>
</comment>